<organism evidence="2 3">
    <name type="scientific">Goodea atripinnis</name>
    <dbReference type="NCBI Taxonomy" id="208336"/>
    <lineage>
        <taxon>Eukaryota</taxon>
        <taxon>Metazoa</taxon>
        <taxon>Chordata</taxon>
        <taxon>Craniata</taxon>
        <taxon>Vertebrata</taxon>
        <taxon>Euteleostomi</taxon>
        <taxon>Actinopterygii</taxon>
        <taxon>Neopterygii</taxon>
        <taxon>Teleostei</taxon>
        <taxon>Neoteleostei</taxon>
        <taxon>Acanthomorphata</taxon>
        <taxon>Ovalentaria</taxon>
        <taxon>Atherinomorphae</taxon>
        <taxon>Cyprinodontiformes</taxon>
        <taxon>Goodeidae</taxon>
        <taxon>Goodea</taxon>
    </lineage>
</organism>
<proteinExistence type="predicted"/>
<dbReference type="Proteomes" id="UP001476798">
    <property type="component" value="Unassembled WGS sequence"/>
</dbReference>
<feature type="non-terminal residue" evidence="2">
    <location>
        <position position="1"/>
    </location>
</feature>
<comment type="caution">
    <text evidence="2">The sequence shown here is derived from an EMBL/GenBank/DDBJ whole genome shotgun (WGS) entry which is preliminary data.</text>
</comment>
<feature type="compositionally biased region" description="Acidic residues" evidence="1">
    <location>
        <begin position="51"/>
        <end position="65"/>
    </location>
</feature>
<evidence type="ECO:0000313" key="3">
    <source>
        <dbReference type="Proteomes" id="UP001476798"/>
    </source>
</evidence>
<sequence length="284" mass="31517">RSSGLPQWLSYGGGGWDCNVDVDDCDREDRDTEDVGEQRSDATRLAKEQGKEEEEEGQDDVPVEEEEDQYVRILSPVCSNALRRLQQDLPGNGLVVLVVGYQKKKKVKTKGSGRCRDVVLRRLPLHVGACDLHGEPVQQVLILPFICLDRYLPVVRANDSRATRKLLASRVIYIEVWLPAAILTAPDLVFARVQDIQNVSSSSYLLVEDAVESAGSIALSAHLPAGKWCDVHGDFPLLAHPGGLHPTQTGHPRLQLYHHLQSLLRCHRPGAEEDKSTEEDGNPR</sequence>
<reference evidence="2 3" key="1">
    <citation type="submission" date="2021-06" db="EMBL/GenBank/DDBJ databases">
        <authorList>
            <person name="Palmer J.M."/>
        </authorList>
    </citation>
    <scope>NUCLEOTIDE SEQUENCE [LARGE SCALE GENOMIC DNA]</scope>
    <source>
        <strain evidence="2 3">GA_2019</strain>
        <tissue evidence="2">Muscle</tissue>
    </source>
</reference>
<dbReference type="Gene3D" id="1.20.1070.10">
    <property type="entry name" value="Rhodopsin 7-helix transmembrane proteins"/>
    <property type="match status" value="1"/>
</dbReference>
<keyword evidence="3" id="KW-1185">Reference proteome</keyword>
<protein>
    <submittedName>
        <fullName evidence="2">Uncharacterized protein</fullName>
    </submittedName>
</protein>
<gene>
    <name evidence="2" type="ORF">GOODEAATRI_032705</name>
</gene>
<feature type="compositionally biased region" description="Basic and acidic residues" evidence="1">
    <location>
        <begin position="36"/>
        <end position="50"/>
    </location>
</feature>
<dbReference type="EMBL" id="JAHRIO010066243">
    <property type="protein sequence ID" value="MEQ2180153.1"/>
    <property type="molecule type" value="Genomic_DNA"/>
</dbReference>
<accession>A0ABV0P9K1</accession>
<evidence type="ECO:0000256" key="1">
    <source>
        <dbReference type="SAM" id="MobiDB-lite"/>
    </source>
</evidence>
<name>A0ABV0P9K1_9TELE</name>
<feature type="region of interest" description="Disordered" evidence="1">
    <location>
        <begin position="1"/>
        <end position="65"/>
    </location>
</feature>
<feature type="compositionally biased region" description="Acidic residues" evidence="1">
    <location>
        <begin position="20"/>
        <end position="35"/>
    </location>
</feature>
<evidence type="ECO:0000313" key="2">
    <source>
        <dbReference type="EMBL" id="MEQ2180153.1"/>
    </source>
</evidence>